<accession>A0A8J7VWF1</accession>
<dbReference type="Gene3D" id="2.60.40.420">
    <property type="entry name" value="Cupredoxins - blue copper proteins"/>
    <property type="match status" value="1"/>
</dbReference>
<dbReference type="InterPro" id="IPR008972">
    <property type="entry name" value="Cupredoxin"/>
</dbReference>
<reference evidence="7" key="2">
    <citation type="submission" date="2021-04" db="EMBL/GenBank/DDBJ databases">
        <authorList>
            <person name="Karlyshev A.V."/>
        </authorList>
    </citation>
    <scope>NUCLEOTIDE SEQUENCE</scope>
    <source>
        <strain evidence="7">LMG 29479</strain>
    </source>
</reference>
<keyword evidence="1 5" id="KW-0813">Transport</keyword>
<dbReference type="AlphaFoldDB" id="A0A8J7VWF1"/>
<proteinExistence type="predicted"/>
<feature type="signal peptide" evidence="5">
    <location>
        <begin position="1"/>
        <end position="20"/>
    </location>
</feature>
<dbReference type="RefSeq" id="WP_211927091.1">
    <property type="nucleotide sequence ID" value="NZ_JAGQFT020000006.1"/>
</dbReference>
<evidence type="ECO:0000313" key="7">
    <source>
        <dbReference type="EMBL" id="MBR0563173.1"/>
    </source>
</evidence>
<feature type="chain" id="PRO_5042659410" description="Azurin" evidence="5">
    <location>
        <begin position="21"/>
        <end position="148"/>
    </location>
</feature>
<organism evidence="7">
    <name type="scientific">Coralloluteibacterium stylophorae</name>
    <dbReference type="NCBI Taxonomy" id="1776034"/>
    <lineage>
        <taxon>Bacteria</taxon>
        <taxon>Pseudomonadati</taxon>
        <taxon>Pseudomonadota</taxon>
        <taxon>Gammaproteobacteria</taxon>
        <taxon>Lysobacterales</taxon>
        <taxon>Lysobacteraceae</taxon>
        <taxon>Coralloluteibacterium</taxon>
    </lineage>
</organism>
<comment type="subcellular location">
    <subcellularLocation>
        <location evidence="5">Periplasm</location>
    </subcellularLocation>
</comment>
<evidence type="ECO:0000256" key="2">
    <source>
        <dbReference type="ARBA" id="ARBA00022723"/>
    </source>
</evidence>
<dbReference type="SUPFAM" id="SSF49503">
    <property type="entry name" value="Cupredoxins"/>
    <property type="match status" value="1"/>
</dbReference>
<dbReference type="InterPro" id="IPR028871">
    <property type="entry name" value="BlueCu_1_BS"/>
</dbReference>
<feature type="domain" description="Blue (type 1) copper" evidence="6">
    <location>
        <begin position="26"/>
        <end position="145"/>
    </location>
</feature>
<name>A0A8J7VWF1_9GAMM</name>
<dbReference type="InterPro" id="IPR000923">
    <property type="entry name" value="BlueCu_1"/>
</dbReference>
<comment type="function">
    <text evidence="5">Transfers electrons from cytochrome c551 to cytochrome oxidase.</text>
</comment>
<dbReference type="GO" id="GO:0005507">
    <property type="term" value="F:copper ion binding"/>
    <property type="evidence" value="ECO:0007669"/>
    <property type="project" value="UniProtKB-UniRule"/>
</dbReference>
<dbReference type="GO" id="GO:0009055">
    <property type="term" value="F:electron transfer activity"/>
    <property type="evidence" value="ECO:0007669"/>
    <property type="project" value="InterPro"/>
</dbReference>
<dbReference type="Proteomes" id="UP000675747">
    <property type="component" value="Unassembled WGS sequence"/>
</dbReference>
<evidence type="ECO:0000259" key="6">
    <source>
        <dbReference type="Pfam" id="PF00127"/>
    </source>
</evidence>
<dbReference type="InterPro" id="IPR050845">
    <property type="entry name" value="Cu-binding_ET"/>
</dbReference>
<dbReference type="CDD" id="cd13922">
    <property type="entry name" value="Azurin"/>
    <property type="match status" value="1"/>
</dbReference>
<keyword evidence="5" id="KW-0574">Periplasm</keyword>
<evidence type="ECO:0000256" key="5">
    <source>
        <dbReference type="RuleBase" id="RU363017"/>
    </source>
</evidence>
<dbReference type="NCBIfam" id="TIGR02695">
    <property type="entry name" value="azurin"/>
    <property type="match status" value="1"/>
</dbReference>
<evidence type="ECO:0000313" key="9">
    <source>
        <dbReference type="Proteomes" id="UP000675747"/>
    </source>
</evidence>
<dbReference type="PROSITE" id="PS00196">
    <property type="entry name" value="COPPER_BLUE"/>
    <property type="match status" value="1"/>
</dbReference>
<evidence type="ECO:0000256" key="4">
    <source>
        <dbReference type="ARBA" id="ARBA00023008"/>
    </source>
</evidence>
<keyword evidence="4 5" id="KW-0186">Copper</keyword>
<sequence length="148" mass="15252">MIRKILFTLLAAAAAPAAYAADGCSVQLTGDDALKFSLAQIEVPASCDEFTIDFQHVGKLAANVMGHNVVIARTADVDAVASDGLAVQPDHVKPGDARVVAHTKVIGGGESTSLTFDTSKLEDGGDYSFFCSFPGHSAVMRGKLVAGG</sequence>
<dbReference type="PANTHER" id="PTHR38439">
    <property type="entry name" value="AURACYANIN-B"/>
    <property type="match status" value="1"/>
</dbReference>
<reference evidence="8 9" key="1">
    <citation type="journal article" date="2021" name="Microbiol. Resour. Announc.">
        <title>Draft Genome Sequence of Coralloluteibacterium stylophorae LMG 29479T.</title>
        <authorList>
            <person name="Karlyshev A.V."/>
            <person name="Kudryashova E.B."/>
            <person name="Ariskina E.V."/>
            <person name="Conroy A.P."/>
            <person name="Abidueva E.Y."/>
        </authorList>
    </citation>
    <scope>NUCLEOTIDE SEQUENCE [LARGE SCALE GENOMIC DNA]</scope>
    <source>
        <strain evidence="8 9">LMG 29479</strain>
    </source>
</reference>
<keyword evidence="9" id="KW-1185">Reference proteome</keyword>
<protein>
    <recommendedName>
        <fullName evidence="5">Azurin</fullName>
    </recommendedName>
</protein>
<dbReference type="EMBL" id="JAGQFT020000006">
    <property type="protein sequence ID" value="MBS7457560.1"/>
    <property type="molecule type" value="Genomic_DNA"/>
</dbReference>
<evidence type="ECO:0000256" key="1">
    <source>
        <dbReference type="ARBA" id="ARBA00022448"/>
    </source>
</evidence>
<dbReference type="PANTHER" id="PTHR38439:SF2">
    <property type="entry name" value="OUTER MEMBRANE PROTEIN H.8"/>
    <property type="match status" value="1"/>
</dbReference>
<keyword evidence="5" id="KW-0732">Signal</keyword>
<gene>
    <name evidence="7" type="primary">azu</name>
    <name evidence="8" type="ORF">KB893_010475</name>
    <name evidence="7" type="ORF">KB893_11720</name>
</gene>
<keyword evidence="3 5" id="KW-0249">Electron transport</keyword>
<comment type="caution">
    <text evidence="7">The sequence shown here is derived from an EMBL/GenBank/DDBJ whole genome shotgun (WGS) entry which is preliminary data.</text>
</comment>
<evidence type="ECO:0000256" key="3">
    <source>
        <dbReference type="ARBA" id="ARBA00022982"/>
    </source>
</evidence>
<keyword evidence="2 5" id="KW-0479">Metal-binding</keyword>
<dbReference type="InterPro" id="IPR014068">
    <property type="entry name" value="Azurin"/>
</dbReference>
<dbReference type="EMBL" id="JAGQFT010000105">
    <property type="protein sequence ID" value="MBR0563173.1"/>
    <property type="molecule type" value="Genomic_DNA"/>
</dbReference>
<evidence type="ECO:0000313" key="8">
    <source>
        <dbReference type="EMBL" id="MBS7457560.1"/>
    </source>
</evidence>
<dbReference type="Pfam" id="PF00127">
    <property type="entry name" value="Copper-bind"/>
    <property type="match status" value="1"/>
</dbReference>
<dbReference type="GO" id="GO:0042597">
    <property type="term" value="C:periplasmic space"/>
    <property type="evidence" value="ECO:0007669"/>
    <property type="project" value="UniProtKB-SubCell"/>
</dbReference>